<gene>
    <name evidence="3" type="ORF">PPGU16_83360</name>
</gene>
<geneLocation type="plasmid" evidence="3 4">
    <name>PPGU16_p2</name>
</geneLocation>
<sequence length="145" mass="16453">MNHTIAEAIDSIGPEWAILVPAVAKEFERDAQTAAYASAERTRLARHDEFANRQQADDELDFSAKLKTYGDAPGYRDVTFTFDLEPVGENQRPTVRASIRIRPEDGERIVEHITGVHRLAWNRSNGGRPIDAKPDEKRPRWIDKS</sequence>
<keyword evidence="4" id="KW-1185">Reference proteome</keyword>
<dbReference type="AlphaFoldDB" id="A0A7I8C436"/>
<dbReference type="KEGG" id="plad:PPGU16_83360"/>
<reference evidence="3 4" key="1">
    <citation type="journal article" date="2020" name="Genes (Basel)">
        <title>Genomic Comparison of Insect Gut Symbionts from Divergent Burkholderia Subclades.</title>
        <authorList>
            <person name="Takeshita K."/>
            <person name="Kikuchi Y."/>
        </authorList>
    </citation>
    <scope>NUCLEOTIDE SEQUENCE [LARGE SCALE GENOMIC DNA]</scope>
    <source>
        <strain evidence="3 4">PGU16</strain>
        <plasmid evidence="3 4">PPGU16_p2</plasmid>
    </source>
</reference>
<dbReference type="EMBL" id="AP023177">
    <property type="protein sequence ID" value="BCF95269.1"/>
    <property type="molecule type" value="Genomic_DNA"/>
</dbReference>
<dbReference type="Pfam" id="PF24721">
    <property type="entry name" value="HAB"/>
    <property type="match status" value="1"/>
</dbReference>
<protein>
    <recommendedName>
        <fullName evidence="2">Half a barrel domain-containing protein</fullName>
    </recommendedName>
</protein>
<dbReference type="InterPro" id="IPR056469">
    <property type="entry name" value="HAB_dom"/>
</dbReference>
<keyword evidence="3" id="KW-0614">Plasmid</keyword>
<evidence type="ECO:0000259" key="2">
    <source>
        <dbReference type="Pfam" id="PF24721"/>
    </source>
</evidence>
<evidence type="ECO:0000313" key="4">
    <source>
        <dbReference type="Proteomes" id="UP000510888"/>
    </source>
</evidence>
<proteinExistence type="predicted"/>
<evidence type="ECO:0000256" key="1">
    <source>
        <dbReference type="SAM" id="MobiDB-lite"/>
    </source>
</evidence>
<evidence type="ECO:0000313" key="3">
    <source>
        <dbReference type="EMBL" id="BCF95269.1"/>
    </source>
</evidence>
<feature type="domain" description="Half a barrel" evidence="2">
    <location>
        <begin position="61"/>
        <end position="142"/>
    </location>
</feature>
<feature type="compositionally biased region" description="Basic and acidic residues" evidence="1">
    <location>
        <begin position="130"/>
        <end position="145"/>
    </location>
</feature>
<accession>A0A7I8C436</accession>
<feature type="region of interest" description="Disordered" evidence="1">
    <location>
        <begin position="122"/>
        <end position="145"/>
    </location>
</feature>
<dbReference type="RefSeq" id="WP_180727447.1">
    <property type="nucleotide sequence ID" value="NZ_AP023177.1"/>
</dbReference>
<name>A0A7I8C436_9BURK</name>
<organism evidence="3 4">
    <name type="scientific">Paraburkholderia largidicola</name>
    <dbReference type="NCBI Taxonomy" id="3014751"/>
    <lineage>
        <taxon>Bacteria</taxon>
        <taxon>Pseudomonadati</taxon>
        <taxon>Pseudomonadota</taxon>
        <taxon>Betaproteobacteria</taxon>
        <taxon>Burkholderiales</taxon>
        <taxon>Burkholderiaceae</taxon>
        <taxon>Paraburkholderia</taxon>
    </lineage>
</organism>
<dbReference type="Proteomes" id="UP000510888">
    <property type="component" value="Plasmid PPGU16_p2"/>
</dbReference>